<gene>
    <name evidence="2" type="ORF">K7X08_011759</name>
</gene>
<keyword evidence="3" id="KW-1185">Reference proteome</keyword>
<feature type="region of interest" description="Disordered" evidence="1">
    <location>
        <begin position="73"/>
        <end position="103"/>
    </location>
</feature>
<reference evidence="3" key="1">
    <citation type="journal article" date="2023" name="Proc. Natl. Acad. Sci. U.S.A.">
        <title>Genomic and structural basis for evolution of tropane alkaloid biosynthesis.</title>
        <authorList>
            <person name="Wanga Y.-J."/>
            <person name="Taina T."/>
            <person name="Yua J.-Y."/>
            <person name="Lia J."/>
            <person name="Xua B."/>
            <person name="Chenc J."/>
            <person name="D'Auriad J.C."/>
            <person name="Huanga J.-P."/>
            <person name="Huanga S.-X."/>
        </authorList>
    </citation>
    <scope>NUCLEOTIDE SEQUENCE [LARGE SCALE GENOMIC DNA]</scope>
    <source>
        <strain evidence="3">cv. KIB-2019</strain>
    </source>
</reference>
<accession>A0A9Q1MKE8</accession>
<feature type="compositionally biased region" description="Polar residues" evidence="1">
    <location>
        <begin position="94"/>
        <end position="103"/>
    </location>
</feature>
<feature type="compositionally biased region" description="Polar residues" evidence="1">
    <location>
        <begin position="1"/>
        <end position="10"/>
    </location>
</feature>
<sequence length="103" mass="11442">MIEFPLSSTYAGVPANGETISERRTNEDPILKEKEESEKSYVPSYHFGTHDNTFPDFIANDLGPVNVIEDNSHQNFVPLPSDTVEPHNTADHTPLSSPMTQVT</sequence>
<comment type="caution">
    <text evidence="2">The sequence shown here is derived from an EMBL/GenBank/DDBJ whole genome shotgun (WGS) entry which is preliminary data.</text>
</comment>
<feature type="region of interest" description="Disordered" evidence="1">
    <location>
        <begin position="1"/>
        <end position="44"/>
    </location>
</feature>
<dbReference type="EMBL" id="JAJAGQ010000005">
    <property type="protein sequence ID" value="KAJ8562468.1"/>
    <property type="molecule type" value="Genomic_DNA"/>
</dbReference>
<evidence type="ECO:0000313" key="2">
    <source>
        <dbReference type="EMBL" id="KAJ8562468.1"/>
    </source>
</evidence>
<proteinExistence type="predicted"/>
<dbReference type="AlphaFoldDB" id="A0A9Q1MKE8"/>
<organism evidence="2 3">
    <name type="scientific">Anisodus acutangulus</name>
    <dbReference type="NCBI Taxonomy" id="402998"/>
    <lineage>
        <taxon>Eukaryota</taxon>
        <taxon>Viridiplantae</taxon>
        <taxon>Streptophyta</taxon>
        <taxon>Embryophyta</taxon>
        <taxon>Tracheophyta</taxon>
        <taxon>Spermatophyta</taxon>
        <taxon>Magnoliopsida</taxon>
        <taxon>eudicotyledons</taxon>
        <taxon>Gunneridae</taxon>
        <taxon>Pentapetalae</taxon>
        <taxon>asterids</taxon>
        <taxon>lamiids</taxon>
        <taxon>Solanales</taxon>
        <taxon>Solanaceae</taxon>
        <taxon>Solanoideae</taxon>
        <taxon>Hyoscyameae</taxon>
        <taxon>Anisodus</taxon>
    </lineage>
</organism>
<protein>
    <submittedName>
        <fullName evidence="2">Uncharacterized protein</fullName>
    </submittedName>
</protein>
<name>A0A9Q1MKE8_9SOLA</name>
<evidence type="ECO:0000313" key="3">
    <source>
        <dbReference type="Proteomes" id="UP001152561"/>
    </source>
</evidence>
<feature type="compositionally biased region" description="Basic and acidic residues" evidence="1">
    <location>
        <begin position="20"/>
        <end position="39"/>
    </location>
</feature>
<dbReference type="Proteomes" id="UP001152561">
    <property type="component" value="Unassembled WGS sequence"/>
</dbReference>
<evidence type="ECO:0000256" key="1">
    <source>
        <dbReference type="SAM" id="MobiDB-lite"/>
    </source>
</evidence>